<dbReference type="Proteomes" id="UP001159363">
    <property type="component" value="Chromosome 1"/>
</dbReference>
<gene>
    <name evidence="1" type="ORF">PR048_003853</name>
</gene>
<reference evidence="1 2" key="1">
    <citation type="submission" date="2023-02" db="EMBL/GenBank/DDBJ databases">
        <title>LHISI_Scaffold_Assembly.</title>
        <authorList>
            <person name="Stuart O.P."/>
            <person name="Cleave R."/>
            <person name="Magrath M.J.L."/>
            <person name="Mikheyev A.S."/>
        </authorList>
    </citation>
    <scope>NUCLEOTIDE SEQUENCE [LARGE SCALE GENOMIC DNA]</scope>
    <source>
        <strain evidence="1">Daus_M_001</strain>
        <tissue evidence="1">Leg muscle</tissue>
    </source>
</reference>
<organism evidence="1 2">
    <name type="scientific">Dryococelus australis</name>
    <dbReference type="NCBI Taxonomy" id="614101"/>
    <lineage>
        <taxon>Eukaryota</taxon>
        <taxon>Metazoa</taxon>
        <taxon>Ecdysozoa</taxon>
        <taxon>Arthropoda</taxon>
        <taxon>Hexapoda</taxon>
        <taxon>Insecta</taxon>
        <taxon>Pterygota</taxon>
        <taxon>Neoptera</taxon>
        <taxon>Polyneoptera</taxon>
        <taxon>Phasmatodea</taxon>
        <taxon>Verophasmatodea</taxon>
        <taxon>Anareolatae</taxon>
        <taxon>Phasmatidae</taxon>
        <taxon>Eurycanthinae</taxon>
        <taxon>Dryococelus</taxon>
    </lineage>
</organism>
<proteinExistence type="predicted"/>
<accession>A0ABQ9IQT2</accession>
<dbReference type="EMBL" id="JARBHB010000001">
    <property type="protein sequence ID" value="KAJ8898493.1"/>
    <property type="molecule type" value="Genomic_DNA"/>
</dbReference>
<keyword evidence="2" id="KW-1185">Reference proteome</keyword>
<protein>
    <submittedName>
        <fullName evidence="1">Uncharacterized protein</fullName>
    </submittedName>
</protein>
<evidence type="ECO:0000313" key="1">
    <source>
        <dbReference type="EMBL" id="KAJ8898493.1"/>
    </source>
</evidence>
<comment type="caution">
    <text evidence="1">The sequence shown here is derived from an EMBL/GenBank/DDBJ whole genome shotgun (WGS) entry which is preliminary data.</text>
</comment>
<sequence>MHGQGGLVRTWNKGILWEAIDHGYDEDPEKLTPKQRTRDTDAFHFIIQVVKDQYLDDLKHIHCYFGILHVITVLEELVTIKKKDNKTMHEYMGKIQSWCRKLSVGTKPSLPLCSRGLPREIYEGLIRSLEYDEESLSVKMVNARLLLEESRQYLDKEQESSELKAFMS</sequence>
<evidence type="ECO:0000313" key="2">
    <source>
        <dbReference type="Proteomes" id="UP001159363"/>
    </source>
</evidence>
<name>A0ABQ9IQT2_9NEOP</name>